<feature type="compositionally biased region" description="Low complexity" evidence="1">
    <location>
        <begin position="362"/>
        <end position="385"/>
    </location>
</feature>
<feature type="region of interest" description="Disordered" evidence="1">
    <location>
        <begin position="213"/>
        <end position="236"/>
    </location>
</feature>
<dbReference type="EMBL" id="JADXDR010000095">
    <property type="protein sequence ID" value="KAI7839806.1"/>
    <property type="molecule type" value="Genomic_DNA"/>
</dbReference>
<gene>
    <name evidence="2" type="ORF">COHA_006604</name>
</gene>
<evidence type="ECO:0000313" key="3">
    <source>
        <dbReference type="Proteomes" id="UP001205105"/>
    </source>
</evidence>
<keyword evidence="3" id="KW-1185">Reference proteome</keyword>
<feature type="region of interest" description="Disordered" evidence="1">
    <location>
        <begin position="362"/>
        <end position="388"/>
    </location>
</feature>
<accession>A0AAD5DPB5</accession>
<reference evidence="2" key="1">
    <citation type="submission" date="2020-11" db="EMBL/GenBank/DDBJ databases">
        <title>Chlorella ohadii genome sequencing and assembly.</title>
        <authorList>
            <person name="Murik O."/>
            <person name="Treves H."/>
            <person name="Kedem I."/>
            <person name="Shotland Y."/>
            <person name="Kaplan A."/>
        </authorList>
    </citation>
    <scope>NUCLEOTIDE SEQUENCE</scope>
    <source>
        <strain evidence="2">1</strain>
    </source>
</reference>
<feature type="compositionally biased region" description="Low complexity" evidence="1">
    <location>
        <begin position="222"/>
        <end position="236"/>
    </location>
</feature>
<proteinExistence type="predicted"/>
<comment type="caution">
    <text evidence="2">The sequence shown here is derived from an EMBL/GenBank/DDBJ whole genome shotgun (WGS) entry which is preliminary data.</text>
</comment>
<sequence>MLSSGLSGAAPPGFLQNPAIAQREALRLFFSATTVEAQQRVLDEAAGLVDLGTSLQLLCHMAEQAQRGLLPGTLYEQAALLHRLHVAIEPSLPQLSPQQLATALWAYATVGIAADWTDALLQQVAEREQAAAAGRLASYNTRELSSLLFAYGRLLRRRTPEVQAYGAALLRELLQRWHTLPYVKSAFSSTDFADLAEACAALFGGNEQAEVIASSGSGGASGPASGAAGSQGPPGQLPAEVAEILDELAYEVRRQLANKSTRSPWTPRDLRIRSRHLNCISRPADLTGLLEAYADLQHNSVVVPELLSAVDDQVRRGAAAAQEQEQQALAAAAAAAAAASADPGAAAPVAAADPVAAAGATAGAVQPPAASPQQQQEQQPAQPVPGRAEALSVAGVNSLLASHLRLGYAPSPLLLHSLAPQIRRQLAVGACTGAEAAGLLQLLAAVPLNPGDSLVTLLLGQVVDTDAEAQAAADGSSGAYAGLKAAAEEAAERLLGGRSA</sequence>
<name>A0AAD5DPB5_9CHLO</name>
<evidence type="ECO:0000313" key="2">
    <source>
        <dbReference type="EMBL" id="KAI7839806.1"/>
    </source>
</evidence>
<evidence type="ECO:0000256" key="1">
    <source>
        <dbReference type="SAM" id="MobiDB-lite"/>
    </source>
</evidence>
<dbReference type="AlphaFoldDB" id="A0AAD5DPB5"/>
<organism evidence="2 3">
    <name type="scientific">Chlorella ohadii</name>
    <dbReference type="NCBI Taxonomy" id="2649997"/>
    <lineage>
        <taxon>Eukaryota</taxon>
        <taxon>Viridiplantae</taxon>
        <taxon>Chlorophyta</taxon>
        <taxon>core chlorophytes</taxon>
        <taxon>Trebouxiophyceae</taxon>
        <taxon>Chlorellales</taxon>
        <taxon>Chlorellaceae</taxon>
        <taxon>Chlorella clade</taxon>
        <taxon>Chlorella</taxon>
    </lineage>
</organism>
<dbReference type="Proteomes" id="UP001205105">
    <property type="component" value="Unassembled WGS sequence"/>
</dbReference>
<protein>
    <submittedName>
        <fullName evidence="2">Uncharacterized protein</fullName>
    </submittedName>
</protein>